<accession>A0A8T8DXK3</accession>
<reference evidence="1 2" key="1">
    <citation type="submission" date="2021-01" db="EMBL/GenBank/DDBJ databases">
        <title>Genome Sequence and Methylation Pattern of Haloterrigena salifodinae BOL5-1, An Extremely Halophilic Archaeon from a Bolivian Salt Mine.</title>
        <authorList>
            <person name="DasSarma P."/>
            <person name="Anton B.P."/>
            <person name="DasSarma S.L."/>
            <person name="von Ehrenheim H.A.L."/>
            <person name="Martinez F.L."/>
            <person name="Guzman D."/>
            <person name="Roberts R.J."/>
            <person name="DasSarma S."/>
        </authorList>
    </citation>
    <scope>NUCLEOTIDE SEQUENCE [LARGE SCALE GENOMIC DNA]</scope>
    <source>
        <strain evidence="1 2">BOL5-1</strain>
    </source>
</reference>
<dbReference type="OrthoDB" id="202889at2157"/>
<evidence type="ECO:0000313" key="2">
    <source>
        <dbReference type="Proteomes" id="UP000637819"/>
    </source>
</evidence>
<dbReference type="Proteomes" id="UP000637819">
    <property type="component" value="Chromosome"/>
</dbReference>
<dbReference type="GeneID" id="62876478"/>
<sequence>MSQIRTPPTDDDSDPWAELAEHEDTLEMLIEEDVPMAEDAEILLEELEERGYR</sequence>
<proteinExistence type="predicted"/>
<dbReference type="AlphaFoldDB" id="A0A8T8DXK3"/>
<name>A0A8T8DXK3_9EURY</name>
<dbReference type="KEGG" id="hsal:JMJ58_15100"/>
<organism evidence="1 2">
    <name type="scientific">Haloterrigena salifodinae</name>
    <dbReference type="NCBI Taxonomy" id="2675099"/>
    <lineage>
        <taxon>Archaea</taxon>
        <taxon>Methanobacteriati</taxon>
        <taxon>Methanobacteriota</taxon>
        <taxon>Stenosarchaea group</taxon>
        <taxon>Halobacteria</taxon>
        <taxon>Halobacteriales</taxon>
        <taxon>Natrialbaceae</taxon>
        <taxon>Haloterrigena</taxon>
    </lineage>
</organism>
<evidence type="ECO:0000313" key="1">
    <source>
        <dbReference type="EMBL" id="QRV14259.1"/>
    </source>
</evidence>
<keyword evidence="2" id="KW-1185">Reference proteome</keyword>
<protein>
    <submittedName>
        <fullName evidence="1">Uncharacterized protein</fullName>
    </submittedName>
</protein>
<dbReference type="EMBL" id="CP069188">
    <property type="protein sequence ID" value="QRV14259.1"/>
    <property type="molecule type" value="Genomic_DNA"/>
</dbReference>
<dbReference type="RefSeq" id="WP_204747117.1">
    <property type="nucleotide sequence ID" value="NZ_CP069188.1"/>
</dbReference>
<gene>
    <name evidence="1" type="ORF">JMJ58_15100</name>
</gene>